<sequence>MSTVVEELDGVVDPTGAPAAAGEEPGALRDARQVAEYYYQRGWTDGLPVAPCTEEAIEQFLARTSRDPDEPVLVMAHLNRMCTVREAAINAIMAGCLPEYFPVVLAAWDSLHALGVGPSALWQSTSGSAPFLVVNGPVIDEIGINAAGNVFGSGFRANATIGRAIRLATLNVFQLKPHLLDQATQASPAKYTCCIGENEPQNPWAPFHEEYGFSREDSTVTAMLIRGTLYMEARHTSDPEQLLADFADSLSRTGRNAGQSCLVLSPGHARVLAEAGWSKADVREYLRDNAVRPIADMDRAGKGGVSRQRGYLLPIEHPDAMNPGGKREPYRFVRQPEDVFIVVAGADNAGVSTIVEIIAPNSTSGTGRQAPVPVKVETA</sequence>
<feature type="compositionally biased region" description="Acidic residues" evidence="1">
    <location>
        <begin position="1"/>
        <end position="10"/>
    </location>
</feature>
<gene>
    <name evidence="2" type="ORF">GCM10010921_13200</name>
</gene>
<evidence type="ECO:0000256" key="1">
    <source>
        <dbReference type="SAM" id="MobiDB-lite"/>
    </source>
</evidence>
<accession>A0A917IEB1</accession>
<name>A0A917IEB1_9MICO</name>
<protein>
    <submittedName>
        <fullName evidence="2">Uncharacterized protein</fullName>
    </submittedName>
</protein>
<comment type="caution">
    <text evidence="2">The sequence shown here is derived from an EMBL/GenBank/DDBJ whole genome shotgun (WGS) entry which is preliminary data.</text>
</comment>
<evidence type="ECO:0000313" key="3">
    <source>
        <dbReference type="Proteomes" id="UP000657592"/>
    </source>
</evidence>
<dbReference type="RefSeq" id="WP_188755485.1">
    <property type="nucleotide sequence ID" value="NZ_BMJY01000004.1"/>
</dbReference>
<feature type="compositionally biased region" description="Low complexity" evidence="1">
    <location>
        <begin position="16"/>
        <end position="25"/>
    </location>
</feature>
<reference evidence="2" key="2">
    <citation type="submission" date="2020-09" db="EMBL/GenBank/DDBJ databases">
        <authorList>
            <person name="Sun Q."/>
            <person name="Zhou Y."/>
        </authorList>
    </citation>
    <scope>NUCLEOTIDE SEQUENCE</scope>
    <source>
        <strain evidence="2">CGMCC 1.15794</strain>
    </source>
</reference>
<dbReference type="AlphaFoldDB" id="A0A917IEB1"/>
<dbReference type="EMBL" id="BMJY01000004">
    <property type="protein sequence ID" value="GGH40939.1"/>
    <property type="molecule type" value="Genomic_DNA"/>
</dbReference>
<keyword evidence="3" id="KW-1185">Reference proteome</keyword>
<reference evidence="2" key="1">
    <citation type="journal article" date="2014" name="Int. J. Syst. Evol. Microbiol.">
        <title>Complete genome sequence of Corynebacterium casei LMG S-19264T (=DSM 44701T), isolated from a smear-ripened cheese.</title>
        <authorList>
            <consortium name="US DOE Joint Genome Institute (JGI-PGF)"/>
            <person name="Walter F."/>
            <person name="Albersmeier A."/>
            <person name="Kalinowski J."/>
            <person name="Ruckert C."/>
        </authorList>
    </citation>
    <scope>NUCLEOTIDE SEQUENCE</scope>
    <source>
        <strain evidence="2">CGMCC 1.15794</strain>
    </source>
</reference>
<feature type="region of interest" description="Disordered" evidence="1">
    <location>
        <begin position="1"/>
        <end position="26"/>
    </location>
</feature>
<proteinExistence type="predicted"/>
<dbReference type="Proteomes" id="UP000657592">
    <property type="component" value="Unassembled WGS sequence"/>
</dbReference>
<organism evidence="2 3">
    <name type="scientific">Microbacterium album</name>
    <dbReference type="NCBI Taxonomy" id="2053191"/>
    <lineage>
        <taxon>Bacteria</taxon>
        <taxon>Bacillati</taxon>
        <taxon>Actinomycetota</taxon>
        <taxon>Actinomycetes</taxon>
        <taxon>Micrococcales</taxon>
        <taxon>Microbacteriaceae</taxon>
        <taxon>Microbacterium</taxon>
    </lineage>
</organism>
<evidence type="ECO:0000313" key="2">
    <source>
        <dbReference type="EMBL" id="GGH40939.1"/>
    </source>
</evidence>